<sequence>DCTADIVVADFAARVAKLASEPVPNSSSAESESTSTWLSQNRSNEKNLDQRNLSTPESTAILEVLDIPKEAGMDEEEEIRELFRLEAKNVPEQIAESSLSYSTTDDEPDLHRYQGNPILGFEESYQNNEAS</sequence>
<protein>
    <submittedName>
        <fullName evidence="1">Uncharacterized protein</fullName>
    </submittedName>
</protein>
<evidence type="ECO:0000313" key="2">
    <source>
        <dbReference type="Proteomes" id="UP001239111"/>
    </source>
</evidence>
<feature type="non-terminal residue" evidence="1">
    <location>
        <position position="131"/>
    </location>
</feature>
<evidence type="ECO:0000313" key="1">
    <source>
        <dbReference type="EMBL" id="KAJ8665627.1"/>
    </source>
</evidence>
<dbReference type="Proteomes" id="UP001239111">
    <property type="component" value="Chromosome 4"/>
</dbReference>
<keyword evidence="2" id="KW-1185">Reference proteome</keyword>
<name>A0ACC2N395_9HYME</name>
<comment type="caution">
    <text evidence="1">The sequence shown here is derived from an EMBL/GenBank/DDBJ whole genome shotgun (WGS) entry which is preliminary data.</text>
</comment>
<dbReference type="EMBL" id="CM056744">
    <property type="protein sequence ID" value="KAJ8665627.1"/>
    <property type="molecule type" value="Genomic_DNA"/>
</dbReference>
<gene>
    <name evidence="1" type="ORF">QAD02_007289</name>
</gene>
<proteinExistence type="predicted"/>
<accession>A0ACC2N395</accession>
<organism evidence="1 2">
    <name type="scientific">Eretmocerus hayati</name>
    <dbReference type="NCBI Taxonomy" id="131215"/>
    <lineage>
        <taxon>Eukaryota</taxon>
        <taxon>Metazoa</taxon>
        <taxon>Ecdysozoa</taxon>
        <taxon>Arthropoda</taxon>
        <taxon>Hexapoda</taxon>
        <taxon>Insecta</taxon>
        <taxon>Pterygota</taxon>
        <taxon>Neoptera</taxon>
        <taxon>Endopterygota</taxon>
        <taxon>Hymenoptera</taxon>
        <taxon>Apocrita</taxon>
        <taxon>Proctotrupomorpha</taxon>
        <taxon>Chalcidoidea</taxon>
        <taxon>Aphelinidae</taxon>
        <taxon>Aphelininae</taxon>
        <taxon>Eretmocerus</taxon>
    </lineage>
</organism>
<feature type="non-terminal residue" evidence="1">
    <location>
        <position position="1"/>
    </location>
</feature>
<reference evidence="1" key="1">
    <citation type="submission" date="2023-04" db="EMBL/GenBank/DDBJ databases">
        <title>A chromosome-level genome assembly of the parasitoid wasp Eretmocerus hayati.</title>
        <authorList>
            <person name="Zhong Y."/>
            <person name="Liu S."/>
            <person name="Liu Y."/>
        </authorList>
    </citation>
    <scope>NUCLEOTIDE SEQUENCE</scope>
    <source>
        <strain evidence="1">ZJU_SS_LIU_2023</strain>
    </source>
</reference>